<keyword evidence="5 6" id="KW-0472">Membrane</keyword>
<feature type="domain" description="Cation efflux protein transmembrane" evidence="7">
    <location>
        <begin position="19"/>
        <end position="211"/>
    </location>
</feature>
<evidence type="ECO:0000256" key="4">
    <source>
        <dbReference type="ARBA" id="ARBA00022989"/>
    </source>
</evidence>
<sequence length="292" mass="32033">MAHDHSHSHVDENQSDKQLTVAVVINVLLTVAQVIGGVFSGSLSLIADALHNLSDAAAIFIALVARKIGNKPADTTHHFGYKRAEILATLFNSSTLILIGVYLIFEAISSYLNPQPINGWIVVWVAAIALVIDLATAFLTYRAGANHSINIKAAFIHNVSDAMASIVVIIAGTLIILYQWYIFDLIATVLISLYVIYHGILLLKQSCKILMQAAPSNVDTDAISHAISNEFNIESVMSIKLWQLDDKENYCELIISTQHVIDLAAVKSFLHDNFKIENCIIEIQSITNKSLI</sequence>
<evidence type="ECO:0000313" key="8">
    <source>
        <dbReference type="EMBL" id="QCU76615.1"/>
    </source>
</evidence>
<dbReference type="PANTHER" id="PTHR11562:SF17">
    <property type="entry name" value="RE54080P-RELATED"/>
    <property type="match status" value="1"/>
</dbReference>
<name>A0A4V1HE07_9GAMM</name>
<evidence type="ECO:0000256" key="1">
    <source>
        <dbReference type="ARBA" id="ARBA00004141"/>
    </source>
</evidence>
<dbReference type="EMBL" id="CP040559">
    <property type="protein sequence ID" value="QCU76615.1"/>
    <property type="molecule type" value="Genomic_DNA"/>
</dbReference>
<dbReference type="InterPro" id="IPR058533">
    <property type="entry name" value="Cation_efflux_TM"/>
</dbReference>
<keyword evidence="4 6" id="KW-1133">Transmembrane helix</keyword>
<dbReference type="PANTHER" id="PTHR11562">
    <property type="entry name" value="CATION EFFLUX PROTEIN/ ZINC TRANSPORTER"/>
    <property type="match status" value="1"/>
</dbReference>
<proteinExistence type="predicted"/>
<evidence type="ECO:0000259" key="7">
    <source>
        <dbReference type="Pfam" id="PF01545"/>
    </source>
</evidence>
<dbReference type="GeneID" id="88777831"/>
<feature type="transmembrane region" description="Helical" evidence="6">
    <location>
        <begin position="86"/>
        <end position="105"/>
    </location>
</feature>
<feature type="transmembrane region" description="Helical" evidence="6">
    <location>
        <begin position="162"/>
        <end position="180"/>
    </location>
</feature>
<dbReference type="SUPFAM" id="SSF161111">
    <property type="entry name" value="Cation efflux protein transmembrane domain-like"/>
    <property type="match status" value="1"/>
</dbReference>
<dbReference type="AlphaFoldDB" id="A0A4V1HE07"/>
<keyword evidence="3" id="KW-0864">Zinc transport</keyword>
<dbReference type="GO" id="GO:0005886">
    <property type="term" value="C:plasma membrane"/>
    <property type="evidence" value="ECO:0007669"/>
    <property type="project" value="TreeGrafter"/>
</dbReference>
<feature type="transmembrane region" description="Helical" evidence="6">
    <location>
        <begin position="117"/>
        <end position="141"/>
    </location>
</feature>
<keyword evidence="3" id="KW-0862">Zinc</keyword>
<gene>
    <name evidence="8" type="ORF">FFU37_19375</name>
</gene>
<feature type="transmembrane region" description="Helical" evidence="6">
    <location>
        <begin position="21"/>
        <end position="39"/>
    </location>
</feature>
<keyword evidence="3" id="KW-0813">Transport</keyword>
<dbReference type="KEGG" id="pdv:FFU37_19375"/>
<feature type="transmembrane region" description="Helical" evidence="6">
    <location>
        <begin position="186"/>
        <end position="203"/>
    </location>
</feature>
<evidence type="ECO:0000256" key="2">
    <source>
        <dbReference type="ARBA" id="ARBA00022692"/>
    </source>
</evidence>
<dbReference type="NCBIfam" id="TIGR01297">
    <property type="entry name" value="CDF"/>
    <property type="match status" value="1"/>
</dbReference>
<dbReference type="InterPro" id="IPR050681">
    <property type="entry name" value="CDF/SLC30A"/>
</dbReference>
<dbReference type="Proteomes" id="UP000310065">
    <property type="component" value="Chromosome S1"/>
</dbReference>
<evidence type="ECO:0000256" key="3">
    <source>
        <dbReference type="ARBA" id="ARBA00022906"/>
    </source>
</evidence>
<keyword evidence="3" id="KW-0406">Ion transport</keyword>
<dbReference type="GO" id="GO:0005385">
    <property type="term" value="F:zinc ion transmembrane transporter activity"/>
    <property type="evidence" value="ECO:0007669"/>
    <property type="project" value="TreeGrafter"/>
</dbReference>
<dbReference type="InterPro" id="IPR002524">
    <property type="entry name" value="Cation_efflux"/>
</dbReference>
<dbReference type="RefSeq" id="WP_138490356.1">
    <property type="nucleotide sequence ID" value="NZ_CP040559.1"/>
</dbReference>
<accession>A0A4V1HE07</accession>
<evidence type="ECO:0000256" key="5">
    <source>
        <dbReference type="ARBA" id="ARBA00023136"/>
    </source>
</evidence>
<keyword evidence="2 6" id="KW-0812">Transmembrane</keyword>
<comment type="subcellular location">
    <subcellularLocation>
        <location evidence="1">Membrane</location>
        <topology evidence="1">Multi-pass membrane protein</topology>
    </subcellularLocation>
</comment>
<dbReference type="Pfam" id="PF01545">
    <property type="entry name" value="Cation_efflux"/>
    <property type="match status" value="1"/>
</dbReference>
<protein>
    <submittedName>
        <fullName evidence="8">Cation transporter</fullName>
    </submittedName>
</protein>
<dbReference type="InterPro" id="IPR027469">
    <property type="entry name" value="Cation_efflux_TMD_sf"/>
</dbReference>
<evidence type="ECO:0000313" key="9">
    <source>
        <dbReference type="Proteomes" id="UP000310065"/>
    </source>
</evidence>
<organism evidence="8 9">
    <name type="scientific">Pseudoalteromonas distincta</name>
    <dbReference type="NCBI Taxonomy" id="77608"/>
    <lineage>
        <taxon>Bacteria</taxon>
        <taxon>Pseudomonadati</taxon>
        <taxon>Pseudomonadota</taxon>
        <taxon>Gammaproteobacteria</taxon>
        <taxon>Alteromonadales</taxon>
        <taxon>Pseudoalteromonadaceae</taxon>
        <taxon>Pseudoalteromonas</taxon>
    </lineage>
</organism>
<evidence type="ECO:0000256" key="6">
    <source>
        <dbReference type="SAM" id="Phobius"/>
    </source>
</evidence>
<dbReference type="Gene3D" id="1.20.1510.10">
    <property type="entry name" value="Cation efflux protein transmembrane domain"/>
    <property type="match status" value="1"/>
</dbReference>
<reference evidence="8 9" key="1">
    <citation type="submission" date="2019-05" db="EMBL/GenBank/DDBJ databases">
        <title>Complete genome sequence of Pseudoalteromonas sp. 16-SW-7(T) isolated from the Okhotsk Sea, Russia.</title>
        <authorList>
            <person name="Nguyen T.H."/>
            <person name="Nedashkovskaya O.I."/>
            <person name="Kim S.-G."/>
        </authorList>
    </citation>
    <scope>NUCLEOTIDE SEQUENCE [LARGE SCALE GENOMIC DNA]</scope>
    <source>
        <strain evidence="8 9">16-SW-7</strain>
    </source>
</reference>